<dbReference type="Gene3D" id="1.10.443.10">
    <property type="entry name" value="Intergrase catalytic core"/>
    <property type="match status" value="1"/>
</dbReference>
<keyword evidence="1" id="KW-0233">DNA recombination</keyword>
<evidence type="ECO:0000313" key="4">
    <source>
        <dbReference type="Proteomes" id="UP000321484"/>
    </source>
</evidence>
<accession>A0A511Z239</accession>
<proteinExistence type="predicted"/>
<dbReference type="SUPFAM" id="SSF56349">
    <property type="entry name" value="DNA breaking-rejoining enzymes"/>
    <property type="match status" value="1"/>
</dbReference>
<dbReference type="InterPro" id="IPR011010">
    <property type="entry name" value="DNA_brk_join_enz"/>
</dbReference>
<dbReference type="GO" id="GO:0015074">
    <property type="term" value="P:DNA integration"/>
    <property type="evidence" value="ECO:0007669"/>
    <property type="project" value="InterPro"/>
</dbReference>
<dbReference type="PROSITE" id="PS51898">
    <property type="entry name" value="TYR_RECOMBINASE"/>
    <property type="match status" value="1"/>
</dbReference>
<evidence type="ECO:0000313" key="3">
    <source>
        <dbReference type="EMBL" id="GEN81494.1"/>
    </source>
</evidence>
<reference evidence="3 4" key="1">
    <citation type="submission" date="2019-07" db="EMBL/GenBank/DDBJ databases">
        <title>Whole genome shotgun sequence of Actinotalea fermentans NBRC 105374.</title>
        <authorList>
            <person name="Hosoyama A."/>
            <person name="Uohara A."/>
            <person name="Ohji S."/>
            <person name="Ichikawa N."/>
        </authorList>
    </citation>
    <scope>NUCLEOTIDE SEQUENCE [LARGE SCALE GENOMIC DNA]</scope>
    <source>
        <strain evidence="3 4">NBRC 105374</strain>
    </source>
</reference>
<keyword evidence="4" id="KW-1185">Reference proteome</keyword>
<dbReference type="GO" id="GO:0006310">
    <property type="term" value="P:DNA recombination"/>
    <property type="evidence" value="ECO:0007669"/>
    <property type="project" value="UniProtKB-KW"/>
</dbReference>
<dbReference type="Pfam" id="PF00589">
    <property type="entry name" value="Phage_integrase"/>
    <property type="match status" value="1"/>
</dbReference>
<evidence type="ECO:0000256" key="1">
    <source>
        <dbReference type="ARBA" id="ARBA00023172"/>
    </source>
</evidence>
<sequence length="394" mass="43790">MSTQLTPGDEPTMKDALDLIATHGAQLAELSQALRLLADGALIAGATARGAGDRIKVTDLVAKADASMTTNTRRTYLGYMKLLAHGDPTLTGPDGLPWAGIGHMWADEVLPSHIDQALKVVAQRAARRAEARAEQREAAGRVIRRASGDGARYNAIGAWRCLFEVAIRDRHLAEGMNPASKFKRPKREKGGSRMALECEHYDQMVALLSSTGDDPELDELILRFLDITGARQEGVLNLRIEDIDPTECTVRLREKFGTDIDQPVPDWFVQELLAFAQRRGAVLRGDSVFRKRVGPGLYKPIGRRRFNYVFCDRLQSSYEWADKMQVTAHTLRHHAITKVQRHAGSAVSTAFARHAIVETNDIYTEASQKEVAKAVVDLHGGDHPWLHREPRPRR</sequence>
<dbReference type="Proteomes" id="UP000321484">
    <property type="component" value="Unassembled WGS sequence"/>
</dbReference>
<gene>
    <name evidence="3" type="ORF">AFE02nite_32280</name>
</gene>
<dbReference type="CDD" id="cd00397">
    <property type="entry name" value="DNA_BRE_C"/>
    <property type="match status" value="1"/>
</dbReference>
<dbReference type="GO" id="GO:0003677">
    <property type="term" value="F:DNA binding"/>
    <property type="evidence" value="ECO:0007669"/>
    <property type="project" value="InterPro"/>
</dbReference>
<comment type="caution">
    <text evidence="3">The sequence shown here is derived from an EMBL/GenBank/DDBJ whole genome shotgun (WGS) entry which is preliminary data.</text>
</comment>
<dbReference type="InterPro" id="IPR002104">
    <property type="entry name" value="Integrase_catalytic"/>
</dbReference>
<protein>
    <recommendedName>
        <fullName evidence="2">Tyr recombinase domain-containing protein</fullName>
    </recommendedName>
</protein>
<dbReference type="RefSeq" id="WP_034247770.1">
    <property type="nucleotide sequence ID" value="NZ_BJYK01000013.1"/>
</dbReference>
<dbReference type="OrthoDB" id="9801717at2"/>
<dbReference type="EMBL" id="BJYK01000013">
    <property type="protein sequence ID" value="GEN81494.1"/>
    <property type="molecule type" value="Genomic_DNA"/>
</dbReference>
<dbReference type="AlphaFoldDB" id="A0A511Z239"/>
<name>A0A511Z239_9CELL</name>
<dbReference type="InterPro" id="IPR013762">
    <property type="entry name" value="Integrase-like_cat_sf"/>
</dbReference>
<feature type="domain" description="Tyr recombinase" evidence="2">
    <location>
        <begin position="191"/>
        <end position="376"/>
    </location>
</feature>
<evidence type="ECO:0000259" key="2">
    <source>
        <dbReference type="PROSITE" id="PS51898"/>
    </source>
</evidence>
<organism evidence="3 4">
    <name type="scientific">Actinotalea fermentans</name>
    <dbReference type="NCBI Taxonomy" id="43671"/>
    <lineage>
        <taxon>Bacteria</taxon>
        <taxon>Bacillati</taxon>
        <taxon>Actinomycetota</taxon>
        <taxon>Actinomycetes</taxon>
        <taxon>Micrococcales</taxon>
        <taxon>Cellulomonadaceae</taxon>
        <taxon>Actinotalea</taxon>
    </lineage>
</organism>